<evidence type="ECO:0000313" key="3">
    <source>
        <dbReference type="Proteomes" id="UP000000759"/>
    </source>
</evidence>
<accession>B5Y4N1</accession>
<sequence>SSTSALRWEVGAVSECGIREWNEDSYLIASNLQDALNTKGGYETVWRDDENHQAGLFALFDGHLGNHAARFAAEKLPQFIYDEVEGILRQSLLKLDNEFCKLCSQDGRDWESGATALVAALVNEHLVVANLGDCRGVVDSGRSRRCLWKQVSEDHSPLRVDEKKRIEDANGWITTWECPLHLIYPVNHSHRFSHDLVSNVPDFQTIRIGGKGISDEFLVLACDGLWDVMDADDAIRVTRDLLFERCWSAKKAAARLAQLAIHLGSSDNITVIVVRFFNREN</sequence>
<dbReference type="GeneID" id="7204340"/>
<dbReference type="PaxDb" id="2850-Phatr10659"/>
<dbReference type="RefSeq" id="XP_002186322.1">
    <property type="nucleotide sequence ID" value="XM_002186286.1"/>
</dbReference>
<dbReference type="CDD" id="cd00143">
    <property type="entry name" value="PP2Cc"/>
    <property type="match status" value="1"/>
</dbReference>
<gene>
    <name evidence="2" type="ORF">PHATR_10659</name>
</gene>
<dbReference type="STRING" id="556484.B5Y4N1"/>
<dbReference type="Pfam" id="PF00481">
    <property type="entry name" value="PP2C"/>
    <property type="match status" value="1"/>
</dbReference>
<dbReference type="Proteomes" id="UP000000759">
    <property type="component" value="Chromosome 3"/>
</dbReference>
<dbReference type="InterPro" id="IPR001932">
    <property type="entry name" value="PPM-type_phosphatase-like_dom"/>
</dbReference>
<dbReference type="Gene3D" id="3.60.40.10">
    <property type="entry name" value="PPM-type phosphatase domain"/>
    <property type="match status" value="1"/>
</dbReference>
<protein>
    <recommendedName>
        <fullName evidence="1">PPM-type phosphatase domain-containing protein</fullName>
    </recommendedName>
</protein>
<dbReference type="KEGG" id="pti:PHATR_10659"/>
<dbReference type="PROSITE" id="PS51746">
    <property type="entry name" value="PPM_2"/>
    <property type="match status" value="1"/>
</dbReference>
<feature type="non-terminal residue" evidence="2">
    <location>
        <position position="1"/>
    </location>
</feature>
<proteinExistence type="predicted"/>
<dbReference type="InterPro" id="IPR036457">
    <property type="entry name" value="PPM-type-like_dom_sf"/>
</dbReference>
<organism evidence="2 3">
    <name type="scientific">Phaeodactylum tricornutum (strain CCAP 1055/1)</name>
    <dbReference type="NCBI Taxonomy" id="556484"/>
    <lineage>
        <taxon>Eukaryota</taxon>
        <taxon>Sar</taxon>
        <taxon>Stramenopiles</taxon>
        <taxon>Ochrophyta</taxon>
        <taxon>Bacillariophyta</taxon>
        <taxon>Bacillariophyceae</taxon>
        <taxon>Bacillariophycidae</taxon>
        <taxon>Naviculales</taxon>
        <taxon>Phaeodactylaceae</taxon>
        <taxon>Phaeodactylum</taxon>
    </lineage>
</organism>
<dbReference type="InterPro" id="IPR015655">
    <property type="entry name" value="PP2C"/>
</dbReference>
<feature type="domain" description="PPM-type phosphatase" evidence="1">
    <location>
        <begin position="9"/>
        <end position="276"/>
    </location>
</feature>
<dbReference type="AlphaFoldDB" id="B5Y4N1"/>
<dbReference type="InParanoid" id="B5Y4N1"/>
<dbReference type="eggNOG" id="KOG0698">
    <property type="taxonomic scope" value="Eukaryota"/>
</dbReference>
<dbReference type="PANTHER" id="PTHR47992">
    <property type="entry name" value="PROTEIN PHOSPHATASE"/>
    <property type="match status" value="1"/>
</dbReference>
<reference evidence="3" key="2">
    <citation type="submission" date="2008-08" db="EMBL/GenBank/DDBJ databases">
        <authorList>
            <consortium name="Diatom Consortium"/>
            <person name="Grigoriev I."/>
            <person name="Grimwood J."/>
            <person name="Kuo A."/>
            <person name="Otillar R.P."/>
            <person name="Salamov A."/>
            <person name="Detter J.C."/>
            <person name="Lindquist E."/>
            <person name="Shapiro H."/>
            <person name="Lucas S."/>
            <person name="Glavina del Rio T."/>
            <person name="Pitluck S."/>
            <person name="Rokhsar D."/>
            <person name="Bowler C."/>
        </authorList>
    </citation>
    <scope>GENOME REANNOTATION</scope>
    <source>
        <strain evidence="3">CCAP 1055/1</strain>
    </source>
</reference>
<dbReference type="OrthoDB" id="45537at2759"/>
<dbReference type="EMBL" id="CP001142">
    <property type="protein sequence ID" value="ACI65792.1"/>
    <property type="molecule type" value="Genomic_DNA"/>
</dbReference>
<name>B5Y4N1_PHATC</name>
<dbReference type="SUPFAM" id="SSF81606">
    <property type="entry name" value="PP2C-like"/>
    <property type="match status" value="1"/>
</dbReference>
<evidence type="ECO:0000259" key="1">
    <source>
        <dbReference type="PROSITE" id="PS51746"/>
    </source>
</evidence>
<evidence type="ECO:0000313" key="2">
    <source>
        <dbReference type="EMBL" id="ACI65792.1"/>
    </source>
</evidence>
<dbReference type="SMART" id="SM00332">
    <property type="entry name" value="PP2Cc"/>
    <property type="match status" value="1"/>
</dbReference>
<reference evidence="2 3" key="1">
    <citation type="journal article" date="2008" name="Nature">
        <title>The Phaeodactylum genome reveals the evolutionary history of diatom genomes.</title>
        <authorList>
            <person name="Bowler C."/>
            <person name="Allen A.E."/>
            <person name="Badger J.H."/>
            <person name="Grimwood J."/>
            <person name="Jabbari K."/>
            <person name="Kuo A."/>
            <person name="Maheswari U."/>
            <person name="Martens C."/>
            <person name="Maumus F."/>
            <person name="Otillar R.P."/>
            <person name="Rayko E."/>
            <person name="Salamov A."/>
            <person name="Vandepoele K."/>
            <person name="Beszteri B."/>
            <person name="Gruber A."/>
            <person name="Heijde M."/>
            <person name="Katinka M."/>
            <person name="Mock T."/>
            <person name="Valentin K."/>
            <person name="Verret F."/>
            <person name="Berges J.A."/>
            <person name="Brownlee C."/>
            <person name="Cadoret J.P."/>
            <person name="Chiovitti A."/>
            <person name="Choi C.J."/>
            <person name="Coesel S."/>
            <person name="De Martino A."/>
            <person name="Detter J.C."/>
            <person name="Durkin C."/>
            <person name="Falciatore A."/>
            <person name="Fournet J."/>
            <person name="Haruta M."/>
            <person name="Huysman M.J."/>
            <person name="Jenkins B.D."/>
            <person name="Jiroutova K."/>
            <person name="Jorgensen R.E."/>
            <person name="Joubert Y."/>
            <person name="Kaplan A."/>
            <person name="Kroger N."/>
            <person name="Kroth P.G."/>
            <person name="La Roche J."/>
            <person name="Lindquist E."/>
            <person name="Lommer M."/>
            <person name="Martin-Jezequel V."/>
            <person name="Lopez P.J."/>
            <person name="Lucas S."/>
            <person name="Mangogna M."/>
            <person name="McGinnis K."/>
            <person name="Medlin L.K."/>
            <person name="Montsant A."/>
            <person name="Oudot-Le Secq M.P."/>
            <person name="Napoli C."/>
            <person name="Obornik M."/>
            <person name="Parker M.S."/>
            <person name="Petit J.L."/>
            <person name="Porcel B.M."/>
            <person name="Poulsen N."/>
            <person name="Robison M."/>
            <person name="Rychlewski L."/>
            <person name="Rynearson T.A."/>
            <person name="Schmutz J."/>
            <person name="Shapiro H."/>
            <person name="Siaut M."/>
            <person name="Stanley M."/>
            <person name="Sussman M.R."/>
            <person name="Taylor A.R."/>
            <person name="Vardi A."/>
            <person name="von Dassow P."/>
            <person name="Vyverman W."/>
            <person name="Willis A."/>
            <person name="Wyrwicz L.S."/>
            <person name="Rokhsar D.S."/>
            <person name="Weissenbach J."/>
            <person name="Armbrust E.V."/>
            <person name="Green B.R."/>
            <person name="Van de Peer Y."/>
            <person name="Grigoriev I.V."/>
        </authorList>
    </citation>
    <scope>NUCLEOTIDE SEQUENCE [LARGE SCALE GENOMIC DNA]</scope>
    <source>
        <strain evidence="2 3">CCAP 1055/1</strain>
    </source>
</reference>
<dbReference type="GO" id="GO:0004722">
    <property type="term" value="F:protein serine/threonine phosphatase activity"/>
    <property type="evidence" value="ECO:0007669"/>
    <property type="project" value="InterPro"/>
</dbReference>
<keyword evidence="3" id="KW-1185">Reference proteome</keyword>